<feature type="chain" id="PRO_5038711707" description="Membrane insertase YidC/Oxa/ALB C-terminal domain-containing protein" evidence="11">
    <location>
        <begin position="29"/>
        <end position="330"/>
    </location>
</feature>
<evidence type="ECO:0000256" key="7">
    <source>
        <dbReference type="ARBA" id="ARBA00023136"/>
    </source>
</evidence>
<keyword evidence="6 10" id="KW-1133">Transmembrane helix</keyword>
<feature type="transmembrane region" description="Helical" evidence="10">
    <location>
        <begin position="180"/>
        <end position="200"/>
    </location>
</feature>
<dbReference type="PANTHER" id="PTHR12428:SF65">
    <property type="entry name" value="CYTOCHROME C OXIDASE ASSEMBLY PROTEIN COX18, MITOCHONDRIAL"/>
    <property type="match status" value="1"/>
</dbReference>
<dbReference type="GO" id="GO:0051205">
    <property type="term" value="P:protein insertion into membrane"/>
    <property type="evidence" value="ECO:0007669"/>
    <property type="project" value="TreeGrafter"/>
</dbReference>
<keyword evidence="3" id="KW-1003">Cell membrane</keyword>
<keyword evidence="11" id="KW-0732">Signal</keyword>
<feature type="transmembrane region" description="Helical" evidence="10">
    <location>
        <begin position="112"/>
        <end position="132"/>
    </location>
</feature>
<evidence type="ECO:0000313" key="14">
    <source>
        <dbReference type="Proteomes" id="UP000464754"/>
    </source>
</evidence>
<keyword evidence="4 9" id="KW-0812">Transmembrane</keyword>
<name>A0A6N4TLF9_9FIRM</name>
<dbReference type="InterPro" id="IPR028055">
    <property type="entry name" value="YidC/Oxa/ALB_C"/>
</dbReference>
<keyword evidence="5" id="KW-0653">Protein transport</keyword>
<feature type="signal peptide" evidence="11">
    <location>
        <begin position="1"/>
        <end position="28"/>
    </location>
</feature>
<proteinExistence type="inferred from homology"/>
<keyword evidence="2" id="KW-0813">Transport</keyword>
<organism evidence="13 14">
    <name type="scientific">Amedibacterium intestinale</name>
    <dbReference type="NCBI Taxonomy" id="2583452"/>
    <lineage>
        <taxon>Bacteria</taxon>
        <taxon>Bacillati</taxon>
        <taxon>Bacillota</taxon>
        <taxon>Erysipelotrichia</taxon>
        <taxon>Erysipelotrichales</taxon>
        <taxon>Erysipelotrichaceae</taxon>
        <taxon>Amedibacterium</taxon>
    </lineage>
</organism>
<dbReference type="GO" id="GO:0032977">
    <property type="term" value="F:membrane insertase activity"/>
    <property type="evidence" value="ECO:0007669"/>
    <property type="project" value="InterPro"/>
</dbReference>
<evidence type="ECO:0000256" key="1">
    <source>
        <dbReference type="ARBA" id="ARBA00004651"/>
    </source>
</evidence>
<gene>
    <name evidence="13" type="ORF">Aargi30884_21580</name>
</gene>
<evidence type="ECO:0000256" key="8">
    <source>
        <dbReference type="ARBA" id="ARBA00023186"/>
    </source>
</evidence>
<dbReference type="InterPro" id="IPR047196">
    <property type="entry name" value="YidC_ALB_C"/>
</dbReference>
<evidence type="ECO:0000256" key="6">
    <source>
        <dbReference type="ARBA" id="ARBA00022989"/>
    </source>
</evidence>
<accession>A0A6N4TLF9</accession>
<dbReference type="EMBL" id="AP019695">
    <property type="protein sequence ID" value="BBK23255.1"/>
    <property type="molecule type" value="Genomic_DNA"/>
</dbReference>
<dbReference type="PROSITE" id="PS51257">
    <property type="entry name" value="PROKAR_LIPOPROTEIN"/>
    <property type="match status" value="1"/>
</dbReference>
<evidence type="ECO:0000256" key="11">
    <source>
        <dbReference type="SAM" id="SignalP"/>
    </source>
</evidence>
<dbReference type="PANTHER" id="PTHR12428">
    <property type="entry name" value="OXA1"/>
    <property type="match status" value="1"/>
</dbReference>
<keyword evidence="8" id="KW-0143">Chaperone</keyword>
<evidence type="ECO:0000259" key="12">
    <source>
        <dbReference type="Pfam" id="PF02096"/>
    </source>
</evidence>
<sequence>MKKFFKGKKKFLLVATLMMVLLTGCSVPRDQKTGKTYINSIITIKEETVQKKNVSFEPGSKEEKQYKDLKPEDTITIPKTTWKDALEESWFNGLIVYPISQLINFVAGFSDGGVGIIVATILIQLIIFLFSIKSQVASQRMQALQPEMQKIQAKYAGRTDDRAKMMQAQEMQALYSKYKINPFGTILVTFIQFPVILGMYQATMRAYSVVTGSFIGIDLTKSPIEGLGDSFWYIVIFGLMIIFQLLSFKIPQWLQERRNKKNHVKEKKYAQPDKKANGMMGSMNMMMYMSTAMIAVFAINWPLAMSFYWLVGSVVRVGQNFVVHKYFMKD</sequence>
<evidence type="ECO:0000256" key="4">
    <source>
        <dbReference type="ARBA" id="ARBA00022692"/>
    </source>
</evidence>
<dbReference type="CDD" id="cd20070">
    <property type="entry name" value="5TM_YidC_Alb3"/>
    <property type="match status" value="1"/>
</dbReference>
<evidence type="ECO:0000256" key="9">
    <source>
        <dbReference type="RuleBase" id="RU003945"/>
    </source>
</evidence>
<evidence type="ECO:0000313" key="13">
    <source>
        <dbReference type="EMBL" id="BBK23255.1"/>
    </source>
</evidence>
<dbReference type="InterPro" id="IPR001708">
    <property type="entry name" value="YidC/ALB3/OXA1/COX18"/>
</dbReference>
<dbReference type="AlphaFoldDB" id="A0A6N4TLF9"/>
<dbReference type="NCBIfam" id="TIGR03592">
    <property type="entry name" value="yidC_oxa1_cterm"/>
    <property type="match status" value="1"/>
</dbReference>
<comment type="subcellular location">
    <subcellularLocation>
        <location evidence="1">Cell membrane</location>
        <topology evidence="1">Multi-pass membrane protein</topology>
    </subcellularLocation>
    <subcellularLocation>
        <location evidence="9">Membrane</location>
        <topology evidence="9">Multi-pass membrane protein</topology>
    </subcellularLocation>
</comment>
<reference evidence="14" key="1">
    <citation type="submission" date="2019-05" db="EMBL/GenBank/DDBJ databases">
        <title>Complete genome sequencing of Absiella argi strain JCM 30884.</title>
        <authorList>
            <person name="Sakamoto M."/>
            <person name="Murakami T."/>
            <person name="Mori H."/>
        </authorList>
    </citation>
    <scope>NUCLEOTIDE SEQUENCE [LARGE SCALE GENOMIC DNA]</scope>
    <source>
        <strain evidence="14">JCM 30884</strain>
    </source>
</reference>
<feature type="transmembrane region" description="Helical" evidence="10">
    <location>
        <begin position="230"/>
        <end position="248"/>
    </location>
</feature>
<keyword evidence="14" id="KW-1185">Reference proteome</keyword>
<dbReference type="GO" id="GO:0005886">
    <property type="term" value="C:plasma membrane"/>
    <property type="evidence" value="ECO:0007669"/>
    <property type="project" value="UniProtKB-SubCell"/>
</dbReference>
<comment type="similarity">
    <text evidence="9">Belongs to the OXA1/ALB3/YidC family.</text>
</comment>
<dbReference type="KEGG" id="aarg:Aargi30884_21580"/>
<dbReference type="Proteomes" id="UP000464754">
    <property type="component" value="Chromosome"/>
</dbReference>
<dbReference type="RefSeq" id="WP_115716242.1">
    <property type="nucleotide sequence ID" value="NZ_AP019695.1"/>
</dbReference>
<protein>
    <recommendedName>
        <fullName evidence="12">Membrane insertase YidC/Oxa/ALB C-terminal domain-containing protein</fullName>
    </recommendedName>
</protein>
<evidence type="ECO:0000256" key="3">
    <source>
        <dbReference type="ARBA" id="ARBA00022475"/>
    </source>
</evidence>
<feature type="domain" description="Membrane insertase YidC/Oxa/ALB C-terminal" evidence="12">
    <location>
        <begin position="113"/>
        <end position="325"/>
    </location>
</feature>
<evidence type="ECO:0000256" key="5">
    <source>
        <dbReference type="ARBA" id="ARBA00022927"/>
    </source>
</evidence>
<evidence type="ECO:0000256" key="10">
    <source>
        <dbReference type="SAM" id="Phobius"/>
    </source>
</evidence>
<dbReference type="Pfam" id="PF02096">
    <property type="entry name" value="60KD_IMP"/>
    <property type="match status" value="1"/>
</dbReference>
<dbReference type="GO" id="GO:0015031">
    <property type="term" value="P:protein transport"/>
    <property type="evidence" value="ECO:0007669"/>
    <property type="project" value="UniProtKB-KW"/>
</dbReference>
<feature type="transmembrane region" description="Helical" evidence="10">
    <location>
        <begin position="285"/>
        <end position="311"/>
    </location>
</feature>
<evidence type="ECO:0000256" key="2">
    <source>
        <dbReference type="ARBA" id="ARBA00022448"/>
    </source>
</evidence>
<keyword evidence="7 10" id="KW-0472">Membrane</keyword>